<dbReference type="Gene3D" id="3.40.50.720">
    <property type="entry name" value="NAD(P)-binding Rossmann-like Domain"/>
    <property type="match status" value="1"/>
</dbReference>
<dbReference type="GO" id="GO:0004325">
    <property type="term" value="F:ferrochelatase activity"/>
    <property type="evidence" value="ECO:0007669"/>
    <property type="project" value="InterPro"/>
</dbReference>
<name>A0A2T4LPD7_9STAP</name>
<dbReference type="SUPFAM" id="SSF51735">
    <property type="entry name" value="NAD(P)-binding Rossmann-fold domains"/>
    <property type="match status" value="1"/>
</dbReference>
<dbReference type="PANTHER" id="PTHR35330">
    <property type="entry name" value="SIROHEME BIOSYNTHESIS PROTEIN MET8"/>
    <property type="match status" value="1"/>
</dbReference>
<dbReference type="Pfam" id="PF13241">
    <property type="entry name" value="NAD_binding_7"/>
    <property type="match status" value="1"/>
</dbReference>
<sequence length="154" mass="17848">MYPVQLNLANKHLVIIGGGKVAYRKFQQLKTESIASLTIVSQTFLPEFFQAKQSNLKLITKCYDRNDIEKADIIIIATNDPHVNNQIKKDSRPTQLVNHTGDKTQSDFYNMPEIQYKNINILFRSDGNDYNKVKKISHAVEKFLIEVYKEDYHV</sequence>
<gene>
    <name evidence="6" type="ORF">BUY34_12600</name>
</gene>
<keyword evidence="4" id="KW-0520">NAD</keyword>
<dbReference type="AlphaFoldDB" id="A0A2T4LPD7"/>
<protein>
    <recommendedName>
        <fullName evidence="2">precorrin-2 dehydrogenase</fullName>
        <ecNumber evidence="2">1.3.1.76</ecNumber>
    </recommendedName>
</protein>
<evidence type="ECO:0000313" key="7">
    <source>
        <dbReference type="Proteomes" id="UP000241208"/>
    </source>
</evidence>
<dbReference type="UniPathway" id="UPA00262">
    <property type="reaction ID" value="UER00222"/>
</dbReference>
<dbReference type="EC" id="1.3.1.76" evidence="2"/>
<evidence type="ECO:0000256" key="4">
    <source>
        <dbReference type="ARBA" id="ARBA00023027"/>
    </source>
</evidence>
<dbReference type="PANTHER" id="PTHR35330:SF1">
    <property type="entry name" value="SIROHEME BIOSYNTHESIS PROTEIN MET8"/>
    <property type="match status" value="1"/>
</dbReference>
<evidence type="ECO:0000313" key="6">
    <source>
        <dbReference type="EMBL" id="PTF61263.1"/>
    </source>
</evidence>
<dbReference type="Proteomes" id="UP000241208">
    <property type="component" value="Unassembled WGS sequence"/>
</dbReference>
<comment type="caution">
    <text evidence="6">The sequence shown here is derived from an EMBL/GenBank/DDBJ whole genome shotgun (WGS) entry which is preliminary data.</text>
</comment>
<keyword evidence="3" id="KW-0560">Oxidoreductase</keyword>
<evidence type="ECO:0000256" key="1">
    <source>
        <dbReference type="ARBA" id="ARBA00005010"/>
    </source>
</evidence>
<reference evidence="6 7" key="1">
    <citation type="journal article" date="2016" name="Front. Microbiol.">
        <title>Comprehensive Phylogenetic Analysis of Bovine Non-aureus Staphylococci Species Based on Whole-Genome Sequencing.</title>
        <authorList>
            <person name="Naushad S."/>
            <person name="Barkema H.W."/>
            <person name="Luby C."/>
            <person name="Condas L.A."/>
            <person name="Nobrega D.B."/>
            <person name="Carson D.A."/>
            <person name="De Buck J."/>
        </authorList>
    </citation>
    <scope>NUCLEOTIDE SEQUENCE [LARGE SCALE GENOMIC DNA]</scope>
    <source>
        <strain evidence="6 7">SNUC 3829</strain>
    </source>
</reference>
<dbReference type="GO" id="GO:0019354">
    <property type="term" value="P:siroheme biosynthetic process"/>
    <property type="evidence" value="ECO:0007669"/>
    <property type="project" value="UniProtKB-UniPathway"/>
</dbReference>
<dbReference type="InterPro" id="IPR028161">
    <property type="entry name" value="Met8-like"/>
</dbReference>
<evidence type="ECO:0000256" key="3">
    <source>
        <dbReference type="ARBA" id="ARBA00023002"/>
    </source>
</evidence>
<comment type="pathway">
    <text evidence="1">Porphyrin-containing compound metabolism; siroheme biosynthesis; sirohydrochlorin from precorrin-2: step 1/1.</text>
</comment>
<proteinExistence type="predicted"/>
<evidence type="ECO:0000256" key="2">
    <source>
        <dbReference type="ARBA" id="ARBA00012400"/>
    </source>
</evidence>
<organism evidence="6 7">
    <name type="scientific">Staphylococcus cohnii</name>
    <dbReference type="NCBI Taxonomy" id="29382"/>
    <lineage>
        <taxon>Bacteria</taxon>
        <taxon>Bacillati</taxon>
        <taxon>Bacillota</taxon>
        <taxon>Bacilli</taxon>
        <taxon>Bacillales</taxon>
        <taxon>Staphylococcaceae</taxon>
        <taxon>Staphylococcus</taxon>
        <taxon>Staphylococcus cohnii species complex</taxon>
    </lineage>
</organism>
<accession>A0A2T4LPD7</accession>
<dbReference type="GO" id="GO:0043115">
    <property type="term" value="F:precorrin-2 dehydrogenase activity"/>
    <property type="evidence" value="ECO:0007669"/>
    <property type="project" value="UniProtKB-EC"/>
</dbReference>
<dbReference type="RefSeq" id="WP_107523748.1">
    <property type="nucleotide sequence ID" value="NZ_PYZR01000234.1"/>
</dbReference>
<keyword evidence="5" id="KW-0627">Porphyrin biosynthesis</keyword>
<evidence type="ECO:0000256" key="5">
    <source>
        <dbReference type="ARBA" id="ARBA00023244"/>
    </source>
</evidence>
<dbReference type="EMBL" id="PYZR01000234">
    <property type="protein sequence ID" value="PTF61263.1"/>
    <property type="molecule type" value="Genomic_DNA"/>
</dbReference>
<dbReference type="InterPro" id="IPR036291">
    <property type="entry name" value="NAD(P)-bd_dom_sf"/>
</dbReference>